<feature type="signal peptide" evidence="2">
    <location>
        <begin position="1"/>
        <end position="27"/>
    </location>
</feature>
<gene>
    <name evidence="3" type="ORF">EC9_02340</name>
</gene>
<protein>
    <recommendedName>
        <fullName evidence="5">DUF11 domain-containing protein</fullName>
    </recommendedName>
</protein>
<evidence type="ECO:0000256" key="1">
    <source>
        <dbReference type="SAM" id="MobiDB-lite"/>
    </source>
</evidence>
<keyword evidence="2" id="KW-0732">Signal</keyword>
<feature type="compositionally biased region" description="Low complexity" evidence="1">
    <location>
        <begin position="71"/>
        <end position="80"/>
    </location>
</feature>
<dbReference type="OrthoDB" id="252486at2"/>
<dbReference type="AlphaFoldDB" id="A0A517LTZ0"/>
<evidence type="ECO:0008006" key="5">
    <source>
        <dbReference type="Google" id="ProtNLM"/>
    </source>
</evidence>
<evidence type="ECO:0000313" key="3">
    <source>
        <dbReference type="EMBL" id="QDS86076.1"/>
    </source>
</evidence>
<accession>A0A517LTZ0</accession>
<evidence type="ECO:0000256" key="2">
    <source>
        <dbReference type="SAM" id="SignalP"/>
    </source>
</evidence>
<feature type="compositionally biased region" description="Low complexity" evidence="1">
    <location>
        <begin position="41"/>
        <end position="64"/>
    </location>
</feature>
<proteinExistence type="predicted"/>
<keyword evidence="4" id="KW-1185">Reference proteome</keyword>
<reference evidence="3 4" key="1">
    <citation type="submission" date="2019-02" db="EMBL/GenBank/DDBJ databases">
        <title>Deep-cultivation of Planctomycetes and their phenomic and genomic characterization uncovers novel biology.</title>
        <authorList>
            <person name="Wiegand S."/>
            <person name="Jogler M."/>
            <person name="Boedeker C."/>
            <person name="Pinto D."/>
            <person name="Vollmers J."/>
            <person name="Rivas-Marin E."/>
            <person name="Kohn T."/>
            <person name="Peeters S.H."/>
            <person name="Heuer A."/>
            <person name="Rast P."/>
            <person name="Oberbeckmann S."/>
            <person name="Bunk B."/>
            <person name="Jeske O."/>
            <person name="Meyerdierks A."/>
            <person name="Storesund J.E."/>
            <person name="Kallscheuer N."/>
            <person name="Luecker S."/>
            <person name="Lage O.M."/>
            <person name="Pohl T."/>
            <person name="Merkel B.J."/>
            <person name="Hornburger P."/>
            <person name="Mueller R.-W."/>
            <person name="Bruemmer F."/>
            <person name="Labrenz M."/>
            <person name="Spormann A.M."/>
            <person name="Op den Camp H."/>
            <person name="Overmann J."/>
            <person name="Amann R."/>
            <person name="Jetten M.S.M."/>
            <person name="Mascher T."/>
            <person name="Medema M.H."/>
            <person name="Devos D.P."/>
            <person name="Kaster A.-K."/>
            <person name="Ovreas L."/>
            <person name="Rohde M."/>
            <person name="Galperin M.Y."/>
            <person name="Jogler C."/>
        </authorList>
    </citation>
    <scope>NUCLEOTIDE SEQUENCE [LARGE SCALE GENOMIC DNA]</scope>
    <source>
        <strain evidence="3 4">EC9</strain>
    </source>
</reference>
<dbReference type="RefSeq" id="WP_145341645.1">
    <property type="nucleotide sequence ID" value="NZ_CP036261.1"/>
</dbReference>
<dbReference type="Proteomes" id="UP000319557">
    <property type="component" value="Chromosome"/>
</dbReference>
<organism evidence="3 4">
    <name type="scientific">Rosistilla ulvae</name>
    <dbReference type="NCBI Taxonomy" id="1930277"/>
    <lineage>
        <taxon>Bacteria</taxon>
        <taxon>Pseudomonadati</taxon>
        <taxon>Planctomycetota</taxon>
        <taxon>Planctomycetia</taxon>
        <taxon>Pirellulales</taxon>
        <taxon>Pirellulaceae</taxon>
        <taxon>Rosistilla</taxon>
    </lineage>
</organism>
<dbReference type="KEGG" id="ruv:EC9_02340"/>
<name>A0A517LTZ0_9BACT</name>
<feature type="region of interest" description="Disordered" evidence="1">
    <location>
        <begin position="32"/>
        <end position="80"/>
    </location>
</feature>
<dbReference type="NCBIfam" id="TIGR01451">
    <property type="entry name" value="B_ant_repeat"/>
    <property type="match status" value="1"/>
</dbReference>
<feature type="region of interest" description="Disordered" evidence="1">
    <location>
        <begin position="272"/>
        <end position="293"/>
    </location>
</feature>
<evidence type="ECO:0000313" key="4">
    <source>
        <dbReference type="Proteomes" id="UP000319557"/>
    </source>
</evidence>
<dbReference type="EMBL" id="CP036261">
    <property type="protein sequence ID" value="QDS86076.1"/>
    <property type="molecule type" value="Genomic_DNA"/>
</dbReference>
<sequence length="475" mass="49912" precursor="true">MPSLAFLRIQASSLYALGLLGLSIATSGCQSLAPAPSQPMAQRASQPAQPHPAQQFASAPTAAPAMPPAPQATAAGQPAAAPNGNAAAGVALVTHQQLVATPGGQTEVTAPTYTPDNYPGVYETAGFRNRLSSGLAGGACTACNGGCATCMPDNTGCACCGTAQCPTPMVCQFPGDPNEYLCDGGDRMPSARVLLNNDVGGLGLEDTIVHYETQDGLTYVEPSNRVCVYAPRFAAVRKVTSAVTGENVLATQRVDLPRGPIGIDLRQPSSAVMQPLGPERNVRTMGPDALRDRNRGVPAENVVQPLLAEDVIAVLAGLSIIEQGVLRDADKPWLAKAGQAAIAWSSEEGAQVVIDEEVVGIATNDQKPEELKIFEVGKGRVRLIKLADKQNALPGEFVHFVLRFDNVGDQPVSNVAILDNLTTRLEYVEGSQTCTKGANFSAQDNEGQSLRLRWELTETLGVGEGCVIRFKCKVR</sequence>
<dbReference type="InterPro" id="IPR047589">
    <property type="entry name" value="DUF11_rpt"/>
</dbReference>
<feature type="chain" id="PRO_5022206698" description="DUF11 domain-containing protein" evidence="2">
    <location>
        <begin position="28"/>
        <end position="475"/>
    </location>
</feature>